<reference evidence="4" key="1">
    <citation type="journal article" date="2019" name="Int. J. Syst. Evol. Microbiol.">
        <title>The Global Catalogue of Microorganisms (GCM) 10K type strain sequencing project: providing services to taxonomists for standard genome sequencing and annotation.</title>
        <authorList>
            <consortium name="The Broad Institute Genomics Platform"/>
            <consortium name="The Broad Institute Genome Sequencing Center for Infectious Disease"/>
            <person name="Wu L."/>
            <person name="Ma J."/>
        </authorList>
    </citation>
    <scope>NUCLEOTIDE SEQUENCE [LARGE SCALE GENOMIC DNA]</scope>
    <source>
        <strain evidence="4">JCM 16908</strain>
    </source>
</reference>
<dbReference type="PANTHER" id="PTHR38588">
    <property type="entry name" value="BLL0334 PROTEIN"/>
    <property type="match status" value="1"/>
</dbReference>
<organism evidence="3 4">
    <name type="scientific">Sphaerisporangium flaviroseum</name>
    <dbReference type="NCBI Taxonomy" id="509199"/>
    <lineage>
        <taxon>Bacteria</taxon>
        <taxon>Bacillati</taxon>
        <taxon>Actinomycetota</taxon>
        <taxon>Actinomycetes</taxon>
        <taxon>Streptosporangiales</taxon>
        <taxon>Streptosporangiaceae</taxon>
        <taxon>Sphaerisporangium</taxon>
    </lineage>
</organism>
<protein>
    <submittedName>
        <fullName evidence="3">SRPBCC family protein</fullName>
    </submittedName>
</protein>
<feature type="region of interest" description="Disordered" evidence="1">
    <location>
        <begin position="149"/>
        <end position="208"/>
    </location>
</feature>
<dbReference type="InterPro" id="IPR023393">
    <property type="entry name" value="START-like_dom_sf"/>
</dbReference>
<dbReference type="CDD" id="cd07823">
    <property type="entry name" value="SRPBCC_5"/>
    <property type="match status" value="1"/>
</dbReference>
<keyword evidence="2" id="KW-0472">Membrane</keyword>
<feature type="transmembrane region" description="Helical" evidence="2">
    <location>
        <begin position="235"/>
        <end position="254"/>
    </location>
</feature>
<evidence type="ECO:0000256" key="1">
    <source>
        <dbReference type="SAM" id="MobiDB-lite"/>
    </source>
</evidence>
<dbReference type="InterPro" id="IPR010419">
    <property type="entry name" value="CO_DH_gsu"/>
</dbReference>
<dbReference type="PANTHER" id="PTHR38588:SF1">
    <property type="entry name" value="BLL0334 PROTEIN"/>
    <property type="match status" value="1"/>
</dbReference>
<keyword evidence="4" id="KW-1185">Reference proteome</keyword>
<dbReference type="SUPFAM" id="SSF55961">
    <property type="entry name" value="Bet v1-like"/>
    <property type="match status" value="1"/>
</dbReference>
<dbReference type="Pfam" id="PF06240">
    <property type="entry name" value="COXG"/>
    <property type="match status" value="1"/>
</dbReference>
<name>A0ABP7JJ18_9ACTN</name>
<evidence type="ECO:0000313" key="4">
    <source>
        <dbReference type="Proteomes" id="UP001500888"/>
    </source>
</evidence>
<dbReference type="RefSeq" id="WP_344953319.1">
    <property type="nucleotide sequence ID" value="NZ_BAAAZR010000063.1"/>
</dbReference>
<dbReference type="Gene3D" id="3.30.530.20">
    <property type="match status" value="1"/>
</dbReference>
<comment type="caution">
    <text evidence="3">The sequence shown here is derived from an EMBL/GenBank/DDBJ whole genome shotgun (WGS) entry which is preliminary data.</text>
</comment>
<keyword evidence="2" id="KW-1133">Transmembrane helix</keyword>
<feature type="compositionally biased region" description="Low complexity" evidence="1">
    <location>
        <begin position="150"/>
        <end position="163"/>
    </location>
</feature>
<sequence length="255" mass="26726">MKIDTEFTVSVPIDRAWEVLTDLEGIAPCMPGARLTGVDGDVYSGKVRVKVGPVVSEYAGTVRFVEKDDAGHRAVIDAKGRDSRGAGNASASITAALRADGPRTVVTVDTDLRISGKIAQFGSGMIKEVSEKLLHQFVDCLEAKLSAEAPATTPLTSPTTPQPDRAQPDTPQPDTVEEDAGQPTATQPTPTQPDAAQPTAAQPDAVRPLKVVPRVADAEPVDLMSLAGASVYKRVLPVVAAVIVIVAVVVYLLVT</sequence>
<evidence type="ECO:0000256" key="2">
    <source>
        <dbReference type="SAM" id="Phobius"/>
    </source>
</evidence>
<gene>
    <name evidence="3" type="ORF">GCM10022226_81380</name>
</gene>
<feature type="compositionally biased region" description="Low complexity" evidence="1">
    <location>
        <begin position="182"/>
        <end position="205"/>
    </location>
</feature>
<proteinExistence type="predicted"/>
<accession>A0ABP7JJ18</accession>
<evidence type="ECO:0000313" key="3">
    <source>
        <dbReference type="EMBL" id="GAA3845729.1"/>
    </source>
</evidence>
<dbReference type="EMBL" id="BAAAZR010000063">
    <property type="protein sequence ID" value="GAA3845729.1"/>
    <property type="molecule type" value="Genomic_DNA"/>
</dbReference>
<dbReference type="Proteomes" id="UP001500888">
    <property type="component" value="Unassembled WGS sequence"/>
</dbReference>
<keyword evidence="2" id="KW-0812">Transmembrane</keyword>